<feature type="domain" description="RPAP1 C-terminal" evidence="3">
    <location>
        <begin position="304"/>
        <end position="370"/>
    </location>
</feature>
<sequence length="431" mass="47324">MAMNLRGQRFTLDLSDDEKKDTPTNYSLPSLVRDIKERSLSKNAAAPTPKPNESGFPKHKSRIGASTFKQRRKGVTDNASSAISVSQGAAPEIKITSSFSVIERQRIDEENRQRLSLMTSDEIEEERKDILSQLDPSLIEKLLKRANLDEARGDTGVDEKPVEQTELSKTEKITERALDQTEPDQLPAGISAPKSNGKHIPVRSVRFAEDEEEPKSPVGLQPASIPPVPGLERLNLHFPSAPSPPDLDPSDPSFLENLHAKYFPNLPADPSKLAWMAPLPTQGSTSDQMSTYYPAQSGIPASALRFNFRGGILPPRIARAVPVTKGLHHHGDAPEAAGYTIPELAHLSRSAYPAQRCIAYQTLGRLLYRLGRGEWGGNDSEISRGLWRCVEEGKVLSMLKSASIVEGGHQGCKVYAIEAIWLWQKGGGEEC</sequence>
<dbReference type="STRING" id="225359.A0A2S4PRF1"/>
<name>A0A2S4PRF1_9PEZI</name>
<dbReference type="InterPro" id="IPR013930">
    <property type="entry name" value="RPAP1_N"/>
</dbReference>
<evidence type="ECO:0000259" key="4">
    <source>
        <dbReference type="Pfam" id="PF08621"/>
    </source>
</evidence>
<dbReference type="GO" id="GO:0006366">
    <property type="term" value="P:transcription by RNA polymerase II"/>
    <property type="evidence" value="ECO:0007669"/>
    <property type="project" value="InterPro"/>
</dbReference>
<organism evidence="5 6">
    <name type="scientific">Erysiphe pulchra</name>
    <dbReference type="NCBI Taxonomy" id="225359"/>
    <lineage>
        <taxon>Eukaryota</taxon>
        <taxon>Fungi</taxon>
        <taxon>Dikarya</taxon>
        <taxon>Ascomycota</taxon>
        <taxon>Pezizomycotina</taxon>
        <taxon>Leotiomycetes</taxon>
        <taxon>Erysiphales</taxon>
        <taxon>Erysiphaceae</taxon>
        <taxon>Erysiphe</taxon>
    </lineage>
</organism>
<dbReference type="Pfam" id="PF08621">
    <property type="entry name" value="RPAP1_N"/>
    <property type="match status" value="1"/>
</dbReference>
<accession>A0A2S4PRF1</accession>
<dbReference type="EMBL" id="PEDP01000934">
    <property type="protein sequence ID" value="POS84612.1"/>
    <property type="molecule type" value="Genomic_DNA"/>
</dbReference>
<feature type="domain" description="RPAP1 N-terminal" evidence="4">
    <location>
        <begin position="105"/>
        <end position="150"/>
    </location>
</feature>
<dbReference type="PANTHER" id="PTHR21483">
    <property type="entry name" value="RNA POLYMERASE II-ASSOCIATED PROTEIN 1"/>
    <property type="match status" value="1"/>
</dbReference>
<evidence type="ECO:0000313" key="6">
    <source>
        <dbReference type="Proteomes" id="UP000237438"/>
    </source>
</evidence>
<dbReference type="PANTHER" id="PTHR21483:SF18">
    <property type="entry name" value="RNA POLYMERASE II-ASSOCIATED PROTEIN 1"/>
    <property type="match status" value="1"/>
</dbReference>
<dbReference type="OrthoDB" id="348201at2759"/>
<dbReference type="InterPro" id="IPR013929">
    <property type="entry name" value="RPAP1_C"/>
</dbReference>
<evidence type="ECO:0000256" key="1">
    <source>
        <dbReference type="ARBA" id="ARBA00009953"/>
    </source>
</evidence>
<comment type="similarity">
    <text evidence="1">Belongs to the RPAP1 family.</text>
</comment>
<dbReference type="InterPro" id="IPR039913">
    <property type="entry name" value="RPAP1/Rba50"/>
</dbReference>
<protein>
    <submittedName>
        <fullName evidence="5">Uncharacterized protein</fullName>
    </submittedName>
</protein>
<keyword evidence="6" id="KW-1185">Reference proteome</keyword>
<comment type="caution">
    <text evidence="5">The sequence shown here is derived from an EMBL/GenBank/DDBJ whole genome shotgun (WGS) entry which is preliminary data.</text>
</comment>
<dbReference type="Proteomes" id="UP000237438">
    <property type="component" value="Unassembled WGS sequence"/>
</dbReference>
<evidence type="ECO:0000259" key="3">
    <source>
        <dbReference type="Pfam" id="PF08620"/>
    </source>
</evidence>
<feature type="region of interest" description="Disordered" evidence="2">
    <location>
        <begin position="1"/>
        <end position="82"/>
    </location>
</feature>
<dbReference type="Pfam" id="PF08620">
    <property type="entry name" value="RPAP1_C"/>
    <property type="match status" value="1"/>
</dbReference>
<evidence type="ECO:0000313" key="5">
    <source>
        <dbReference type="EMBL" id="POS84612.1"/>
    </source>
</evidence>
<evidence type="ECO:0000256" key="2">
    <source>
        <dbReference type="SAM" id="MobiDB-lite"/>
    </source>
</evidence>
<gene>
    <name evidence="5" type="ORF">EPUL_002632</name>
</gene>
<proteinExistence type="inferred from homology"/>
<dbReference type="AlphaFoldDB" id="A0A2S4PRF1"/>
<reference evidence="5 6" key="1">
    <citation type="submission" date="2017-10" db="EMBL/GenBank/DDBJ databases">
        <title>Development of genomic resources for the powdery mildew, Erysiphe pulchra.</title>
        <authorList>
            <person name="Wadl P.A."/>
            <person name="Mack B.M."/>
            <person name="Moore G."/>
            <person name="Beltz S.B."/>
        </authorList>
    </citation>
    <scope>NUCLEOTIDE SEQUENCE [LARGE SCALE GENOMIC DNA]</scope>
    <source>
        <strain evidence="5">Cflorida</strain>
    </source>
</reference>